<feature type="domain" description="DUF4347" evidence="4">
    <location>
        <begin position="55"/>
        <end position="218"/>
    </location>
</feature>
<protein>
    <submittedName>
        <fullName evidence="6">Peroxidase</fullName>
    </submittedName>
</protein>
<dbReference type="Gene3D" id="2.60.60.40">
    <property type="match status" value="2"/>
</dbReference>
<keyword evidence="2" id="KW-0964">Secreted</keyword>
<dbReference type="Gene3D" id="1.10.640.10">
    <property type="entry name" value="Haem peroxidase domain superfamily, animal type"/>
    <property type="match status" value="1"/>
</dbReference>
<dbReference type="PRINTS" id="PR00457">
    <property type="entry name" value="ANPEROXIDASE"/>
</dbReference>
<dbReference type="Pfam" id="PF16841">
    <property type="entry name" value="CBM60"/>
    <property type="match status" value="2"/>
</dbReference>
<keyword evidence="6" id="KW-0575">Peroxidase</keyword>
<dbReference type="EMBL" id="SJPM01000001">
    <property type="protein sequence ID" value="TWU03594.1"/>
    <property type="molecule type" value="Genomic_DNA"/>
</dbReference>
<dbReference type="InterPro" id="IPR025592">
    <property type="entry name" value="DUF4347"/>
</dbReference>
<proteinExistence type="predicted"/>
<evidence type="ECO:0000256" key="2">
    <source>
        <dbReference type="ARBA" id="ARBA00022525"/>
    </source>
</evidence>
<dbReference type="CDD" id="cd09822">
    <property type="entry name" value="peroxinectin_like_bacterial"/>
    <property type="match status" value="1"/>
</dbReference>
<sequence>MMLAGDAGDVVAAAVSSSAVPLSGESSAIHGGHGSGEAQATFLSSSEDVANRTTIVLVDSRVDDQAVLLADLPANAEVVLISSEVDAIEQITEILRGRSGIESLHWISHGSDGRIQLGRDLIDAQSLTSRAEWVHSWRAALTDQADILIYGCDVGRGQQGRSLLRTLADLTSADVAASIDATGNGRRGGDWTLEQRFGSIESSIVVSESARYQYASVLPITVFAAGSTGEENLSLQIDGTTVAQWSNIGGNDAEGKFNAFVFNNENAVSADRVRVVFTNDLHEPGVVDRNVRIDRVVIDGIEYQTESSGVFSTGTWRPGIGVTPGNAESEFLHAGGYFQYAESARSAEHFITIYAAGQTGTESMELAIDGQVVQRWDRVGGDVQDRIFGTFVFATDGVFDQPIDANRIRVQLIDGSMGPNFDKNLVVDKIMIDGVAFEAESPDVISTGTWRADDGIVTGFRGSEWLHATGFLQFDADTRSYNGIGNHLQFDDWGSAGQQLLRIAPARYADGTSEAVGESLPSAREVSNLIVAQTPGSVGNPEALSVMVHVWGQFIDHDMDLTETPAENGESLAILVPTGDRFFDPQGTGAVVINLTRSQASQGTGTSPANPRQHDNSITAFIDGSMVYGSDAETANRLRELTGGRMKISNGNLLPIDANGNFMAGDIRAMENVNLTTLHTLFIREHNRWAELIQADSPQWSDEQIFQEARKIVIAEIQAITYNEFLPALLGEDAIAAYRGYDSNINPGIATEFSTAAYRVGHTMLNDQVEFMGTYSDPLHDPMSLAEAFFAPAILQERGIDSSLKFAASVQAQSIDNQIVDSLRNFLFGAPGNGGFDLASLNIQRGRDHGLADYNSTRQAYGLNPVDDFSDITSDVDLQNKLRDLYGDVDSIDLWVGGLAEDAAPGRSMGETFRTIIAEQFTRTRDADRLWYENVFSSDAVEAIRQTTLSQIISRNSTVHTVQDDVFRVWGVVEGRVATTSNQAVGNVTIELYNGAGERIAQTISDAEGRYRFNQITRTGAYRVLLQLDGTYVSTGTGFDDVWFYEGNMVIGDVDFELVPNTQDFA</sequence>
<name>A0A5C6AZP7_9BACT</name>
<feature type="domain" description="Carbohydrate binding module xylan-binding" evidence="5">
    <location>
        <begin position="351"/>
        <end position="446"/>
    </location>
</feature>
<dbReference type="PROSITE" id="PS50292">
    <property type="entry name" value="PEROXIDASE_3"/>
    <property type="match status" value="1"/>
</dbReference>
<dbReference type="InterPro" id="IPR019791">
    <property type="entry name" value="Haem_peroxidase_animal"/>
</dbReference>
<dbReference type="RefSeq" id="WP_197167653.1">
    <property type="nucleotide sequence ID" value="NZ_SJPM01000001.1"/>
</dbReference>
<organism evidence="6 7">
    <name type="scientific">Neorhodopirellula pilleata</name>
    <dbReference type="NCBI Taxonomy" id="2714738"/>
    <lineage>
        <taxon>Bacteria</taxon>
        <taxon>Pseudomonadati</taxon>
        <taxon>Planctomycetota</taxon>
        <taxon>Planctomycetia</taxon>
        <taxon>Pirellulales</taxon>
        <taxon>Pirellulaceae</taxon>
        <taxon>Neorhodopirellula</taxon>
    </lineage>
</organism>
<dbReference type="Pfam" id="PF14252">
    <property type="entry name" value="DUF4347"/>
    <property type="match status" value="1"/>
</dbReference>
<keyword evidence="6" id="KW-0560">Oxidoreductase</keyword>
<keyword evidence="7" id="KW-1185">Reference proteome</keyword>
<reference evidence="6 7" key="1">
    <citation type="submission" date="2019-02" db="EMBL/GenBank/DDBJ databases">
        <title>Deep-cultivation of Planctomycetes and their phenomic and genomic characterization uncovers novel biology.</title>
        <authorList>
            <person name="Wiegand S."/>
            <person name="Jogler M."/>
            <person name="Boedeker C."/>
            <person name="Pinto D."/>
            <person name="Vollmers J."/>
            <person name="Rivas-Marin E."/>
            <person name="Kohn T."/>
            <person name="Peeters S.H."/>
            <person name="Heuer A."/>
            <person name="Rast P."/>
            <person name="Oberbeckmann S."/>
            <person name="Bunk B."/>
            <person name="Jeske O."/>
            <person name="Meyerdierks A."/>
            <person name="Storesund J.E."/>
            <person name="Kallscheuer N."/>
            <person name="Luecker S."/>
            <person name="Lage O.M."/>
            <person name="Pohl T."/>
            <person name="Merkel B.J."/>
            <person name="Hornburger P."/>
            <person name="Mueller R.-W."/>
            <person name="Bruemmer F."/>
            <person name="Labrenz M."/>
            <person name="Spormann A.M."/>
            <person name="Op Den Camp H."/>
            <person name="Overmann J."/>
            <person name="Amann R."/>
            <person name="Jetten M.S.M."/>
            <person name="Mascher T."/>
            <person name="Medema M.H."/>
            <person name="Devos D.P."/>
            <person name="Kaster A.-K."/>
            <person name="Ovreas L."/>
            <person name="Rohde M."/>
            <person name="Galperin M.Y."/>
            <person name="Jogler C."/>
        </authorList>
    </citation>
    <scope>NUCLEOTIDE SEQUENCE [LARGE SCALE GENOMIC DNA]</scope>
    <source>
        <strain evidence="6 7">Pla100</strain>
    </source>
</reference>
<dbReference type="SUPFAM" id="SSF48113">
    <property type="entry name" value="Heme-dependent peroxidases"/>
    <property type="match status" value="1"/>
</dbReference>
<evidence type="ECO:0000256" key="3">
    <source>
        <dbReference type="ARBA" id="ARBA00023180"/>
    </source>
</evidence>
<feature type="domain" description="Carbohydrate binding module xylan-binding" evidence="5">
    <location>
        <begin position="220"/>
        <end position="312"/>
    </location>
</feature>
<comment type="caution">
    <text evidence="6">The sequence shown here is derived from an EMBL/GenBank/DDBJ whole genome shotgun (WGS) entry which is preliminary data.</text>
</comment>
<evidence type="ECO:0000313" key="7">
    <source>
        <dbReference type="Proteomes" id="UP000316213"/>
    </source>
</evidence>
<dbReference type="PANTHER" id="PTHR11475:SF4">
    <property type="entry name" value="CHORION PEROXIDASE"/>
    <property type="match status" value="1"/>
</dbReference>
<dbReference type="GO" id="GO:0020037">
    <property type="term" value="F:heme binding"/>
    <property type="evidence" value="ECO:0007669"/>
    <property type="project" value="InterPro"/>
</dbReference>
<dbReference type="Pfam" id="PF13620">
    <property type="entry name" value="CarboxypepD_reg"/>
    <property type="match status" value="1"/>
</dbReference>
<dbReference type="InterPro" id="IPR037120">
    <property type="entry name" value="Haem_peroxidase_sf_animal"/>
</dbReference>
<dbReference type="GO" id="GO:0006979">
    <property type="term" value="P:response to oxidative stress"/>
    <property type="evidence" value="ECO:0007669"/>
    <property type="project" value="InterPro"/>
</dbReference>
<evidence type="ECO:0000256" key="1">
    <source>
        <dbReference type="ARBA" id="ARBA00004613"/>
    </source>
</evidence>
<dbReference type="Pfam" id="PF03098">
    <property type="entry name" value="An_peroxidase"/>
    <property type="match status" value="1"/>
</dbReference>
<gene>
    <name evidence="6" type="ORF">Pla100_05220</name>
</gene>
<evidence type="ECO:0000259" key="5">
    <source>
        <dbReference type="Pfam" id="PF16841"/>
    </source>
</evidence>
<dbReference type="InterPro" id="IPR031768">
    <property type="entry name" value="CBM60_xylan-bd"/>
</dbReference>
<dbReference type="Proteomes" id="UP000316213">
    <property type="component" value="Unassembled WGS sequence"/>
</dbReference>
<dbReference type="InterPro" id="IPR008969">
    <property type="entry name" value="CarboxyPept-like_regulatory"/>
</dbReference>
<dbReference type="PANTHER" id="PTHR11475">
    <property type="entry name" value="OXIDASE/PEROXIDASE"/>
    <property type="match status" value="1"/>
</dbReference>
<dbReference type="InterPro" id="IPR010255">
    <property type="entry name" value="Haem_peroxidase_sf"/>
</dbReference>
<comment type="subcellular location">
    <subcellularLocation>
        <location evidence="1">Secreted</location>
    </subcellularLocation>
</comment>
<dbReference type="SUPFAM" id="SSF49464">
    <property type="entry name" value="Carboxypeptidase regulatory domain-like"/>
    <property type="match status" value="1"/>
</dbReference>
<evidence type="ECO:0000313" key="6">
    <source>
        <dbReference type="EMBL" id="TWU03594.1"/>
    </source>
</evidence>
<dbReference type="GO" id="GO:0004601">
    <property type="term" value="F:peroxidase activity"/>
    <property type="evidence" value="ECO:0007669"/>
    <property type="project" value="UniProtKB-KW"/>
</dbReference>
<evidence type="ECO:0000259" key="4">
    <source>
        <dbReference type="Pfam" id="PF14252"/>
    </source>
</evidence>
<dbReference type="AlphaFoldDB" id="A0A5C6AZP7"/>
<accession>A0A5C6AZP7</accession>
<keyword evidence="3" id="KW-0325">Glycoprotein</keyword>
<dbReference type="GO" id="GO:0005576">
    <property type="term" value="C:extracellular region"/>
    <property type="evidence" value="ECO:0007669"/>
    <property type="project" value="UniProtKB-SubCell"/>
</dbReference>